<accession>A0A1C3NUX2</accession>
<sequence>MNPQTPVRTVPVRPAGVGLTQPADPARRAVPGGIDERTGNRTGSRADPAIRGRLLIADRVVEKIAAEAVRDVESVGGLRHRFPGRARSTGNDRPPRVSARVGRGTARISMSLSIRYPARIMEICDGVRTRVTGHVADLAGLRVTRLDIDVSALDLGSDPGARVR</sequence>
<reference evidence="4" key="1">
    <citation type="submission" date="2016-02" db="EMBL/GenBank/DDBJ databases">
        <authorList>
            <person name="Wibberg D."/>
        </authorList>
    </citation>
    <scope>NUCLEOTIDE SEQUENCE [LARGE SCALE GENOMIC DNA]</scope>
</reference>
<evidence type="ECO:0000313" key="4">
    <source>
        <dbReference type="Proteomes" id="UP000199013"/>
    </source>
</evidence>
<dbReference type="AlphaFoldDB" id="A0A1C3NUX2"/>
<dbReference type="Proteomes" id="UP000199013">
    <property type="component" value="Unassembled WGS sequence"/>
</dbReference>
<proteinExistence type="inferred from homology"/>
<feature type="compositionally biased region" description="Low complexity" evidence="2">
    <location>
        <begin position="1"/>
        <end position="14"/>
    </location>
</feature>
<protein>
    <recommendedName>
        <fullName evidence="5">Asp23/Gls24 family envelope stress response protein</fullName>
    </recommendedName>
</protein>
<dbReference type="InterPro" id="IPR005531">
    <property type="entry name" value="Asp23"/>
</dbReference>
<gene>
    <name evidence="3" type="ORF">FDG2_1094</name>
</gene>
<dbReference type="Pfam" id="PF03780">
    <property type="entry name" value="Asp23"/>
    <property type="match status" value="1"/>
</dbReference>
<dbReference type="EMBL" id="FLUV01000456">
    <property type="protein sequence ID" value="SBW19238.1"/>
    <property type="molecule type" value="Genomic_DNA"/>
</dbReference>
<evidence type="ECO:0000256" key="2">
    <source>
        <dbReference type="SAM" id="MobiDB-lite"/>
    </source>
</evidence>
<organism evidence="3 4">
    <name type="scientific">Candidatus Protofrankia californiensis</name>
    <dbReference type="NCBI Taxonomy" id="1839754"/>
    <lineage>
        <taxon>Bacteria</taxon>
        <taxon>Bacillati</taxon>
        <taxon>Actinomycetota</taxon>
        <taxon>Actinomycetes</taxon>
        <taxon>Frankiales</taxon>
        <taxon>Frankiaceae</taxon>
        <taxon>Protofrankia</taxon>
    </lineage>
</organism>
<feature type="region of interest" description="Disordered" evidence="2">
    <location>
        <begin position="1"/>
        <end position="46"/>
    </location>
</feature>
<evidence type="ECO:0000256" key="1">
    <source>
        <dbReference type="ARBA" id="ARBA00005721"/>
    </source>
</evidence>
<keyword evidence="4" id="KW-1185">Reference proteome</keyword>
<evidence type="ECO:0000313" key="3">
    <source>
        <dbReference type="EMBL" id="SBW19238.1"/>
    </source>
</evidence>
<feature type="region of interest" description="Disordered" evidence="2">
    <location>
        <begin position="81"/>
        <end position="102"/>
    </location>
</feature>
<comment type="similarity">
    <text evidence="1">Belongs to the asp23 family.</text>
</comment>
<evidence type="ECO:0008006" key="5">
    <source>
        <dbReference type="Google" id="ProtNLM"/>
    </source>
</evidence>
<name>A0A1C3NUX2_9ACTN</name>